<organism evidence="1 2">
    <name type="scientific">Folsomia candida</name>
    <name type="common">Springtail</name>
    <dbReference type="NCBI Taxonomy" id="158441"/>
    <lineage>
        <taxon>Eukaryota</taxon>
        <taxon>Metazoa</taxon>
        <taxon>Ecdysozoa</taxon>
        <taxon>Arthropoda</taxon>
        <taxon>Hexapoda</taxon>
        <taxon>Collembola</taxon>
        <taxon>Entomobryomorpha</taxon>
        <taxon>Isotomoidea</taxon>
        <taxon>Isotomidae</taxon>
        <taxon>Proisotominae</taxon>
        <taxon>Folsomia</taxon>
    </lineage>
</organism>
<sequence length="210" mass="24438">MPSINPPTWRGVSTNREQSTIHHLAQELRRLEQSTLVIRENLDNQRNNTNYHITNNPETIVDVSVQSGNENTFDNGIISSDLQSLEERGVELQQRIRNVLKSNAEIKHEMRQYFCESESWNLQFIEESKMLDMELMELNKVITPEIIVEPIPEQSKLSIVTNKTKYWCNVLGATGKNCMASLKRKLEANFLDMPENLNRDLLYYSVLHYL</sequence>
<protein>
    <submittedName>
        <fullName evidence="1">Uncharacterized protein</fullName>
    </submittedName>
</protein>
<reference evidence="1 2" key="1">
    <citation type="submission" date="2015-12" db="EMBL/GenBank/DDBJ databases">
        <title>The genome of Folsomia candida.</title>
        <authorList>
            <person name="Faddeeva A."/>
            <person name="Derks M.F."/>
            <person name="Anvar Y."/>
            <person name="Smit S."/>
            <person name="Van Straalen N."/>
            <person name="Roelofs D."/>
        </authorList>
    </citation>
    <scope>NUCLEOTIDE SEQUENCE [LARGE SCALE GENOMIC DNA]</scope>
    <source>
        <strain evidence="1 2">VU population</strain>
        <tissue evidence="1">Whole body</tissue>
    </source>
</reference>
<accession>A0A226EMQ1</accession>
<comment type="caution">
    <text evidence="1">The sequence shown here is derived from an EMBL/GenBank/DDBJ whole genome shotgun (WGS) entry which is preliminary data.</text>
</comment>
<dbReference type="Proteomes" id="UP000198287">
    <property type="component" value="Unassembled WGS sequence"/>
</dbReference>
<proteinExistence type="predicted"/>
<evidence type="ECO:0000313" key="2">
    <source>
        <dbReference type="Proteomes" id="UP000198287"/>
    </source>
</evidence>
<evidence type="ECO:0000313" key="1">
    <source>
        <dbReference type="EMBL" id="OXA58051.1"/>
    </source>
</evidence>
<dbReference type="AlphaFoldDB" id="A0A226EMQ1"/>
<gene>
    <name evidence="1" type="ORF">Fcan01_07101</name>
</gene>
<keyword evidence="2" id="KW-1185">Reference proteome</keyword>
<name>A0A226EMQ1_FOLCA</name>
<dbReference type="EMBL" id="LNIX01000003">
    <property type="protein sequence ID" value="OXA58051.1"/>
    <property type="molecule type" value="Genomic_DNA"/>
</dbReference>